<feature type="binding site" evidence="9">
    <location>
        <position position="184"/>
    </location>
    <ligand>
        <name>NAD(+)</name>
        <dbReference type="ChEBI" id="CHEBI:57540"/>
    </ligand>
</feature>
<dbReference type="Gene3D" id="2.60.200.30">
    <property type="entry name" value="Probable inorganic polyphosphate/atp-NAD kinase, domain 2"/>
    <property type="match status" value="1"/>
</dbReference>
<evidence type="ECO:0000313" key="11">
    <source>
        <dbReference type="Proteomes" id="UP000296352"/>
    </source>
</evidence>
<keyword evidence="2 9" id="KW-0808">Transferase</keyword>
<dbReference type="Pfam" id="PF01513">
    <property type="entry name" value="NAD_kinase"/>
    <property type="match status" value="1"/>
</dbReference>
<dbReference type="InterPro" id="IPR017437">
    <property type="entry name" value="ATP-NAD_kinase_PpnK-typ_C"/>
</dbReference>
<dbReference type="InterPro" id="IPR002504">
    <property type="entry name" value="NADK"/>
</dbReference>
<feature type="active site" description="Proton acceptor" evidence="9">
    <location>
        <position position="79"/>
    </location>
</feature>
<accession>A0A4P7QHR6</accession>
<feature type="binding site" evidence="9">
    <location>
        <position position="84"/>
    </location>
    <ligand>
        <name>NAD(+)</name>
        <dbReference type="ChEBI" id="CHEBI:57540"/>
    </ligand>
</feature>
<keyword evidence="3 9" id="KW-0547">Nucleotide-binding</keyword>
<keyword evidence="1 9" id="KW-0963">Cytoplasm</keyword>
<comment type="similarity">
    <text evidence="9">Belongs to the NAD kinase family.</text>
</comment>
<feature type="binding site" evidence="9">
    <location>
        <begin position="195"/>
        <end position="200"/>
    </location>
    <ligand>
        <name>NAD(+)</name>
        <dbReference type="ChEBI" id="CHEBI:57540"/>
    </ligand>
</feature>
<evidence type="ECO:0000256" key="9">
    <source>
        <dbReference type="HAMAP-Rule" id="MF_00361"/>
    </source>
</evidence>
<dbReference type="InterPro" id="IPR016064">
    <property type="entry name" value="NAD/diacylglycerol_kinase_sf"/>
</dbReference>
<dbReference type="FunFam" id="2.60.200.30:FF:000007">
    <property type="entry name" value="NAD kinase"/>
    <property type="match status" value="1"/>
</dbReference>
<keyword evidence="4 9" id="KW-0418">Kinase</keyword>
<comment type="catalytic activity">
    <reaction evidence="8 9">
        <text>NAD(+) + ATP = ADP + NADP(+) + H(+)</text>
        <dbReference type="Rhea" id="RHEA:18629"/>
        <dbReference type="ChEBI" id="CHEBI:15378"/>
        <dbReference type="ChEBI" id="CHEBI:30616"/>
        <dbReference type="ChEBI" id="CHEBI:57540"/>
        <dbReference type="ChEBI" id="CHEBI:58349"/>
        <dbReference type="ChEBI" id="CHEBI:456216"/>
        <dbReference type="EC" id="2.7.1.23"/>
    </reaction>
</comment>
<dbReference type="NCBIfam" id="NF002892">
    <property type="entry name" value="PRK03372.1"/>
    <property type="match status" value="1"/>
</dbReference>
<evidence type="ECO:0000256" key="2">
    <source>
        <dbReference type="ARBA" id="ARBA00022679"/>
    </source>
</evidence>
<evidence type="ECO:0000313" key="10">
    <source>
        <dbReference type="EMBL" id="QCB28384.1"/>
    </source>
</evidence>
<dbReference type="GO" id="GO:0006741">
    <property type="term" value="P:NADP+ biosynthetic process"/>
    <property type="evidence" value="ECO:0007669"/>
    <property type="project" value="UniProtKB-UniRule"/>
</dbReference>
<dbReference type="SUPFAM" id="SSF111331">
    <property type="entry name" value="NAD kinase/diacylglycerol kinase-like"/>
    <property type="match status" value="1"/>
</dbReference>
<evidence type="ECO:0000256" key="7">
    <source>
        <dbReference type="ARBA" id="ARBA00023027"/>
    </source>
</evidence>
<dbReference type="GO" id="GO:0051287">
    <property type="term" value="F:NAD binding"/>
    <property type="evidence" value="ECO:0007669"/>
    <property type="project" value="UniProtKB-ARBA"/>
</dbReference>
<feature type="binding site" evidence="9">
    <location>
        <begin position="154"/>
        <end position="155"/>
    </location>
    <ligand>
        <name>NAD(+)</name>
        <dbReference type="ChEBI" id="CHEBI:57540"/>
    </ligand>
</feature>
<keyword evidence="7 9" id="KW-0520">NAD</keyword>
<name>A0A4P7QHR6_9CORY</name>
<evidence type="ECO:0000256" key="1">
    <source>
        <dbReference type="ARBA" id="ARBA00022490"/>
    </source>
</evidence>
<dbReference type="Proteomes" id="UP000296352">
    <property type="component" value="Chromosome"/>
</dbReference>
<dbReference type="Pfam" id="PF20143">
    <property type="entry name" value="NAD_kinase_C"/>
    <property type="match status" value="1"/>
</dbReference>
<protein>
    <recommendedName>
        <fullName evidence="9">NAD kinase</fullName>
        <ecNumber evidence="9">2.7.1.23</ecNumber>
    </recommendedName>
    <alternativeName>
        <fullName evidence="9">ATP-dependent NAD kinase</fullName>
    </alternativeName>
</protein>
<organism evidence="10 11">
    <name type="scientific">Corynebacterium endometrii</name>
    <dbReference type="NCBI Taxonomy" id="2488819"/>
    <lineage>
        <taxon>Bacteria</taxon>
        <taxon>Bacillati</taxon>
        <taxon>Actinomycetota</taxon>
        <taxon>Actinomycetes</taxon>
        <taxon>Mycobacteriales</taxon>
        <taxon>Corynebacteriaceae</taxon>
        <taxon>Corynebacterium</taxon>
    </lineage>
</organism>
<dbReference type="PANTHER" id="PTHR20275">
    <property type="entry name" value="NAD KINASE"/>
    <property type="match status" value="1"/>
</dbReference>
<gene>
    <name evidence="10" type="primary">ppnK</name>
    <name evidence="9" type="synonym">nadK</name>
    <name evidence="10" type="ORF">CENDO_05515</name>
</gene>
<dbReference type="GO" id="GO:0005737">
    <property type="term" value="C:cytoplasm"/>
    <property type="evidence" value="ECO:0007669"/>
    <property type="project" value="UniProtKB-SubCell"/>
</dbReference>
<keyword evidence="6 9" id="KW-0521">NADP</keyword>
<keyword evidence="11" id="KW-1185">Reference proteome</keyword>
<dbReference type="KEGG" id="cee:CENDO_05515"/>
<evidence type="ECO:0000256" key="4">
    <source>
        <dbReference type="ARBA" id="ARBA00022777"/>
    </source>
</evidence>
<dbReference type="GO" id="GO:0019674">
    <property type="term" value="P:NAD+ metabolic process"/>
    <property type="evidence" value="ECO:0007669"/>
    <property type="project" value="InterPro"/>
</dbReference>
<proteinExistence type="inferred from homology"/>
<comment type="subcellular location">
    <subcellularLocation>
        <location evidence="9">Cytoplasm</location>
    </subcellularLocation>
</comment>
<feature type="binding site" evidence="9">
    <location>
        <begin position="79"/>
        <end position="80"/>
    </location>
    <ligand>
        <name>NAD(+)</name>
        <dbReference type="ChEBI" id="CHEBI:57540"/>
    </ligand>
</feature>
<reference evidence="10 11" key="1">
    <citation type="submission" date="2019-04" db="EMBL/GenBank/DDBJ databases">
        <title>Corynebacterium endometrii sp. nov., isolated from the uterus of a cow with endometritis.</title>
        <authorList>
            <person name="Ballas P."/>
            <person name="Ruckert C."/>
            <person name="Wagener K."/>
            <person name="Drillich M."/>
            <person name="Kaempfer P."/>
            <person name="Busse H.-J."/>
            <person name="Ehling-Schulz M."/>
        </authorList>
    </citation>
    <scope>NUCLEOTIDE SEQUENCE [LARGE SCALE GENOMIC DNA]</scope>
    <source>
        <strain evidence="10 11">LMM-1653</strain>
    </source>
</reference>
<dbReference type="GO" id="GO:0003951">
    <property type="term" value="F:NAD+ kinase activity"/>
    <property type="evidence" value="ECO:0007669"/>
    <property type="project" value="UniProtKB-UniRule"/>
</dbReference>
<dbReference type="HAMAP" id="MF_00361">
    <property type="entry name" value="NAD_kinase"/>
    <property type="match status" value="1"/>
</dbReference>
<keyword evidence="5 9" id="KW-0067">ATP-binding</keyword>
<comment type="cofactor">
    <cofactor evidence="9">
        <name>a divalent metal cation</name>
        <dbReference type="ChEBI" id="CHEBI:60240"/>
    </cofactor>
</comment>
<dbReference type="EC" id="2.7.1.23" evidence="9"/>
<sequence length="304" mass="32773">MSTMFQSRTEDGQRTILLVPHTGRPDNIASTEKAARLLSEAGIAVRVCADESYLSGWDHVAHGPEAAHGCDLVLVLGGDGTFLRGADMAYQEDVPVLGINLGHVGFLAEGEASSFDEVISRVIARDYRVEDRMTITVKVIDSEGNTLGTNWALNEVSIENTNRSGVLDAILEVDARPVTAFGCDGIIISTPTGSTAYAFSAGGPVLWPELDAMLVVPNNAHALFTKPLVVSPKSTVAVESASTTAEAVIAMDGFRTISMPPGSRLEVMRSKQPVRWVRLDDRPFTDRLVTKLHLPVHGWRGPQR</sequence>
<dbReference type="GO" id="GO:0005524">
    <property type="term" value="F:ATP binding"/>
    <property type="evidence" value="ECO:0007669"/>
    <property type="project" value="UniProtKB-KW"/>
</dbReference>
<dbReference type="GO" id="GO:0046872">
    <property type="term" value="F:metal ion binding"/>
    <property type="evidence" value="ECO:0007669"/>
    <property type="project" value="UniProtKB-UniRule"/>
</dbReference>
<evidence type="ECO:0000256" key="6">
    <source>
        <dbReference type="ARBA" id="ARBA00022857"/>
    </source>
</evidence>
<comment type="caution">
    <text evidence="9">Lacks conserved residue(s) required for the propagation of feature annotation.</text>
</comment>
<dbReference type="AlphaFoldDB" id="A0A4P7QHR6"/>
<dbReference type="InterPro" id="IPR017438">
    <property type="entry name" value="ATP-NAD_kinase_N"/>
</dbReference>
<dbReference type="PANTHER" id="PTHR20275:SF0">
    <property type="entry name" value="NAD KINASE"/>
    <property type="match status" value="1"/>
</dbReference>
<dbReference type="Gene3D" id="3.40.50.10330">
    <property type="entry name" value="Probable inorganic polyphosphate/atp-NAD kinase, domain 1"/>
    <property type="match status" value="1"/>
</dbReference>
<evidence type="ECO:0000256" key="8">
    <source>
        <dbReference type="ARBA" id="ARBA00047925"/>
    </source>
</evidence>
<comment type="function">
    <text evidence="9">Involved in the regulation of the intracellular balance of NAD and NADP, and is a key enzyme in the biosynthesis of NADP. Catalyzes specifically the phosphorylation on 2'-hydroxyl of the adenosine moiety of NAD to yield NADP.</text>
</comment>
<dbReference type="EMBL" id="CP039247">
    <property type="protein sequence ID" value="QCB28384.1"/>
    <property type="molecule type" value="Genomic_DNA"/>
</dbReference>
<evidence type="ECO:0000256" key="5">
    <source>
        <dbReference type="ARBA" id="ARBA00022840"/>
    </source>
</evidence>
<evidence type="ECO:0000256" key="3">
    <source>
        <dbReference type="ARBA" id="ARBA00022741"/>
    </source>
</evidence>